<organism evidence="1">
    <name type="scientific">Alsobacter sp. KACC 23698</name>
    <dbReference type="NCBI Taxonomy" id="3149229"/>
    <lineage>
        <taxon>Bacteria</taxon>
        <taxon>Pseudomonadati</taxon>
        <taxon>Pseudomonadota</taxon>
        <taxon>Alphaproteobacteria</taxon>
        <taxon>Hyphomicrobiales</taxon>
        <taxon>Alsobacteraceae</taxon>
        <taxon>Alsobacter</taxon>
    </lineage>
</organism>
<sequence length="85" mass="10058">MRYLLIETHKGDLLFDYNKLAQGLFDREEIVRREPGSVRKMLHEQHVDYAWDPRRPRRALVEPSDDRQCKAFKLACLDSTPDLST</sequence>
<protein>
    <submittedName>
        <fullName evidence="1">Uncharacterized protein</fullName>
    </submittedName>
</protein>
<dbReference type="RefSeq" id="WP_406853799.1">
    <property type="nucleotide sequence ID" value="NZ_CP157484.1"/>
</dbReference>
<proteinExistence type="predicted"/>
<name>A0AAU7J9C3_9HYPH</name>
<evidence type="ECO:0000313" key="1">
    <source>
        <dbReference type="EMBL" id="XBO36977.1"/>
    </source>
</evidence>
<reference evidence="1" key="1">
    <citation type="submission" date="2024-05" db="EMBL/GenBank/DDBJ databases">
        <authorList>
            <person name="Kim S."/>
            <person name="Heo J."/>
            <person name="Choi H."/>
            <person name="Choi Y."/>
            <person name="Kwon S.-W."/>
            <person name="Kim Y."/>
        </authorList>
    </citation>
    <scope>NUCLEOTIDE SEQUENCE</scope>
    <source>
        <strain evidence="1">KACC 23698</strain>
    </source>
</reference>
<gene>
    <name evidence="1" type="ORF">ABEG18_14655</name>
</gene>
<dbReference type="EMBL" id="CP157484">
    <property type="protein sequence ID" value="XBO36977.1"/>
    <property type="molecule type" value="Genomic_DNA"/>
</dbReference>
<accession>A0AAU7J9C3</accession>
<dbReference type="AlphaFoldDB" id="A0AAU7J9C3"/>